<organism evidence="2 3">
    <name type="scientific">Ascobolus immersus RN42</name>
    <dbReference type="NCBI Taxonomy" id="1160509"/>
    <lineage>
        <taxon>Eukaryota</taxon>
        <taxon>Fungi</taxon>
        <taxon>Dikarya</taxon>
        <taxon>Ascomycota</taxon>
        <taxon>Pezizomycotina</taxon>
        <taxon>Pezizomycetes</taxon>
        <taxon>Pezizales</taxon>
        <taxon>Ascobolaceae</taxon>
        <taxon>Ascobolus</taxon>
    </lineage>
</organism>
<dbReference type="AlphaFoldDB" id="A0A3N4IJQ7"/>
<proteinExistence type="predicted"/>
<evidence type="ECO:0000313" key="2">
    <source>
        <dbReference type="EMBL" id="RPA86375.1"/>
    </source>
</evidence>
<keyword evidence="3" id="KW-1185">Reference proteome</keyword>
<keyword evidence="1" id="KW-0812">Transmembrane</keyword>
<name>A0A3N4IJQ7_ASCIM</name>
<sequence length="125" mass="14030">MVMSTWWNVFYALASSIITAILLTIARNLHNREANARVKQQVLEISQNLEKIGLLFEIKGLKDKQIEREDILAALVRDMNQGFVKVEEDLRGIKEVLGIRPEFGTRGQSGIVNGDTSEPGVNSTY</sequence>
<dbReference type="EMBL" id="ML119650">
    <property type="protein sequence ID" value="RPA86375.1"/>
    <property type="molecule type" value="Genomic_DNA"/>
</dbReference>
<evidence type="ECO:0000256" key="1">
    <source>
        <dbReference type="SAM" id="Phobius"/>
    </source>
</evidence>
<reference evidence="2 3" key="1">
    <citation type="journal article" date="2018" name="Nat. Ecol. Evol.">
        <title>Pezizomycetes genomes reveal the molecular basis of ectomycorrhizal truffle lifestyle.</title>
        <authorList>
            <person name="Murat C."/>
            <person name="Payen T."/>
            <person name="Noel B."/>
            <person name="Kuo A."/>
            <person name="Morin E."/>
            <person name="Chen J."/>
            <person name="Kohler A."/>
            <person name="Krizsan K."/>
            <person name="Balestrini R."/>
            <person name="Da Silva C."/>
            <person name="Montanini B."/>
            <person name="Hainaut M."/>
            <person name="Levati E."/>
            <person name="Barry K.W."/>
            <person name="Belfiori B."/>
            <person name="Cichocki N."/>
            <person name="Clum A."/>
            <person name="Dockter R.B."/>
            <person name="Fauchery L."/>
            <person name="Guy J."/>
            <person name="Iotti M."/>
            <person name="Le Tacon F."/>
            <person name="Lindquist E.A."/>
            <person name="Lipzen A."/>
            <person name="Malagnac F."/>
            <person name="Mello A."/>
            <person name="Molinier V."/>
            <person name="Miyauchi S."/>
            <person name="Poulain J."/>
            <person name="Riccioni C."/>
            <person name="Rubini A."/>
            <person name="Sitrit Y."/>
            <person name="Splivallo R."/>
            <person name="Traeger S."/>
            <person name="Wang M."/>
            <person name="Zifcakova L."/>
            <person name="Wipf D."/>
            <person name="Zambonelli A."/>
            <person name="Paolocci F."/>
            <person name="Nowrousian M."/>
            <person name="Ottonello S."/>
            <person name="Baldrian P."/>
            <person name="Spatafora J.W."/>
            <person name="Henrissat B."/>
            <person name="Nagy L.G."/>
            <person name="Aury J.M."/>
            <person name="Wincker P."/>
            <person name="Grigoriev I.V."/>
            <person name="Bonfante P."/>
            <person name="Martin F.M."/>
        </authorList>
    </citation>
    <scope>NUCLEOTIDE SEQUENCE [LARGE SCALE GENOMIC DNA]</scope>
    <source>
        <strain evidence="2 3">RN42</strain>
    </source>
</reference>
<feature type="transmembrane region" description="Helical" evidence="1">
    <location>
        <begin position="6"/>
        <end position="26"/>
    </location>
</feature>
<accession>A0A3N4IJQ7</accession>
<keyword evidence="1" id="KW-1133">Transmembrane helix</keyword>
<dbReference type="Proteomes" id="UP000275078">
    <property type="component" value="Unassembled WGS sequence"/>
</dbReference>
<evidence type="ECO:0000313" key="3">
    <source>
        <dbReference type="Proteomes" id="UP000275078"/>
    </source>
</evidence>
<keyword evidence="1" id="KW-0472">Membrane</keyword>
<gene>
    <name evidence="2" type="ORF">BJ508DRAFT_322032</name>
</gene>
<protein>
    <submittedName>
        <fullName evidence="2">Uncharacterized protein</fullName>
    </submittedName>
</protein>